<dbReference type="AlphaFoldDB" id="A0A2T4MUJ3"/>
<organism evidence="1 2">
    <name type="scientific">Aeromonas veronii</name>
    <dbReference type="NCBI Taxonomy" id="654"/>
    <lineage>
        <taxon>Bacteria</taxon>
        <taxon>Pseudomonadati</taxon>
        <taxon>Pseudomonadota</taxon>
        <taxon>Gammaproteobacteria</taxon>
        <taxon>Aeromonadales</taxon>
        <taxon>Aeromonadaceae</taxon>
        <taxon>Aeromonas</taxon>
    </lineage>
</organism>
<name>A0A2T4MUJ3_AERVE</name>
<reference evidence="1 2" key="1">
    <citation type="submission" date="2018-03" db="EMBL/GenBank/DDBJ databases">
        <title>Aeromonas veronii whole genome sequencing and analysis.</title>
        <authorList>
            <person name="Xie H."/>
            <person name="Liu T."/>
            <person name="Wang K."/>
        </authorList>
    </citation>
    <scope>NUCLEOTIDE SEQUENCE [LARGE SCALE GENOMIC DNA]</scope>
    <source>
        <strain evidence="1 2">XH.VA.1</strain>
    </source>
</reference>
<dbReference type="RefSeq" id="WP_107685245.1">
    <property type="nucleotide sequence ID" value="NZ_PZKL01000060.1"/>
</dbReference>
<proteinExistence type="predicted"/>
<evidence type="ECO:0000313" key="2">
    <source>
        <dbReference type="Proteomes" id="UP000241986"/>
    </source>
</evidence>
<accession>A0A2T4MUJ3</accession>
<evidence type="ECO:0000313" key="1">
    <source>
        <dbReference type="EMBL" id="PTH78238.1"/>
    </source>
</evidence>
<sequence length="129" mass="14824">MSKLIVVMVEMNEEPGCPSTFCIKPSVALLNTIRNVRDSVAFYNSGQLNGVMISFDWEDEGVWIEERITEVEGMDYESIVKQCSVSEVTDFRVEVSEKSVVFHAIYQDEEILTHCVQDIDDRKYCWEGL</sequence>
<comment type="caution">
    <text evidence="1">The sequence shown here is derived from an EMBL/GenBank/DDBJ whole genome shotgun (WGS) entry which is preliminary data.</text>
</comment>
<gene>
    <name evidence="1" type="ORF">DAA48_25895</name>
</gene>
<protein>
    <submittedName>
        <fullName evidence="1">Uncharacterized protein</fullName>
    </submittedName>
</protein>
<dbReference type="EMBL" id="PZKL01000060">
    <property type="protein sequence ID" value="PTH78238.1"/>
    <property type="molecule type" value="Genomic_DNA"/>
</dbReference>
<dbReference type="Proteomes" id="UP000241986">
    <property type="component" value="Unassembled WGS sequence"/>
</dbReference>